<dbReference type="KEGG" id="cnt:JT31_17675"/>
<sequence>MDALHLQNAFLRLAVAPQGASVLSFESLTHGKAVFHPAEPALFPMLPLANRVAGNAFQLHGERVLLPDSPVDEHFFLHGDGWLKRWDVEHHDEERLTLSLRSQHACGFHYLAKLTWRLAGNRLLTQLELTHVGEKPMVYGLGLHPYFALEPGSRVQFSASGFWPEGEQHLPLAWEGTFTAQTDFSRAKTPENKWLNVGYSGWSGLALIEHSDMRVCLRSPTPYLMVFRMADQPFICLEPQTHPVNAHNQAGMPGLVMLEQGQSTSLSMEVEVS</sequence>
<keyword evidence="2" id="KW-1185">Reference proteome</keyword>
<dbReference type="InterPro" id="IPR011013">
    <property type="entry name" value="Gal_mutarotase_sf_dom"/>
</dbReference>
<dbReference type="Proteomes" id="UP000029481">
    <property type="component" value="Chromosome"/>
</dbReference>
<dbReference type="EMBL" id="CP009451">
    <property type="protein sequence ID" value="AIR06371.1"/>
    <property type="molecule type" value="Genomic_DNA"/>
</dbReference>
<dbReference type="InterPro" id="IPR008183">
    <property type="entry name" value="Aldose_1/G6P_1-epimerase"/>
</dbReference>
<gene>
    <name evidence="1" type="ORF">JT31_17675</name>
</gene>
<dbReference type="RefSeq" id="WP_038479937.1">
    <property type="nucleotide sequence ID" value="NZ_CP009451.1"/>
</dbReference>
<evidence type="ECO:0000313" key="2">
    <source>
        <dbReference type="Proteomes" id="UP000029481"/>
    </source>
</evidence>
<protein>
    <submittedName>
        <fullName evidence="1">Aldose epimerase</fullName>
    </submittedName>
</protein>
<dbReference type="Gene3D" id="2.70.98.10">
    <property type="match status" value="1"/>
</dbReference>
<accession>A0A089Q570</accession>
<dbReference type="Pfam" id="PF01263">
    <property type="entry name" value="Aldose_epim"/>
    <property type="match status" value="1"/>
</dbReference>
<dbReference type="InterPro" id="IPR014718">
    <property type="entry name" value="GH-type_carb-bd"/>
</dbReference>
<evidence type="ECO:0000313" key="1">
    <source>
        <dbReference type="EMBL" id="AIR06371.1"/>
    </source>
</evidence>
<name>A0A089Q570_9ENTR</name>
<dbReference type="GO" id="GO:0030246">
    <property type="term" value="F:carbohydrate binding"/>
    <property type="evidence" value="ECO:0007669"/>
    <property type="project" value="InterPro"/>
</dbReference>
<dbReference type="OrthoDB" id="9808779at2"/>
<dbReference type="CDD" id="cd09021">
    <property type="entry name" value="Aldose_epim_Ec_YphB"/>
    <property type="match status" value="1"/>
</dbReference>
<dbReference type="GO" id="GO:0005975">
    <property type="term" value="P:carbohydrate metabolic process"/>
    <property type="evidence" value="ECO:0007669"/>
    <property type="project" value="InterPro"/>
</dbReference>
<dbReference type="GO" id="GO:0016853">
    <property type="term" value="F:isomerase activity"/>
    <property type="evidence" value="ECO:0007669"/>
    <property type="project" value="InterPro"/>
</dbReference>
<proteinExistence type="predicted"/>
<reference evidence="1 2" key="1">
    <citation type="submission" date="2014-09" db="EMBL/GenBank/DDBJ databases">
        <title>Cedecea neteri SSMD04 Genome Sequencing.</title>
        <authorList>
            <person name="Tan J.-Y."/>
        </authorList>
    </citation>
    <scope>NUCLEOTIDE SEQUENCE [LARGE SCALE GENOMIC DNA]</scope>
    <source>
        <strain evidence="1 2">SSMD04</strain>
    </source>
</reference>
<dbReference type="AlphaFoldDB" id="A0A089Q570"/>
<dbReference type="SUPFAM" id="SSF74650">
    <property type="entry name" value="Galactose mutarotase-like"/>
    <property type="match status" value="1"/>
</dbReference>
<organism evidence="1 2">
    <name type="scientific">Cedecea neteri</name>
    <dbReference type="NCBI Taxonomy" id="158822"/>
    <lineage>
        <taxon>Bacteria</taxon>
        <taxon>Pseudomonadati</taxon>
        <taxon>Pseudomonadota</taxon>
        <taxon>Gammaproteobacteria</taxon>
        <taxon>Enterobacterales</taxon>
        <taxon>Enterobacteriaceae</taxon>
        <taxon>Cedecea</taxon>
    </lineage>
</organism>